<organism evidence="11 12">
    <name type="scientific">Candidatus Microbacterium stercoravium</name>
    <dbReference type="NCBI Taxonomy" id="2838697"/>
    <lineage>
        <taxon>Bacteria</taxon>
        <taxon>Bacillati</taxon>
        <taxon>Actinomycetota</taxon>
        <taxon>Actinomycetes</taxon>
        <taxon>Micrococcales</taxon>
        <taxon>Microbacteriaceae</taxon>
        <taxon>Microbacterium</taxon>
    </lineage>
</organism>
<dbReference type="Gene3D" id="3.90.79.10">
    <property type="entry name" value="Nucleoside Triphosphate Pyrophosphohydrolase"/>
    <property type="match status" value="1"/>
</dbReference>
<evidence type="ECO:0000259" key="10">
    <source>
        <dbReference type="PROSITE" id="PS51462"/>
    </source>
</evidence>
<dbReference type="CDD" id="cd03429">
    <property type="entry name" value="NUDIX_NADH_pyrophosphatase_Nudt13"/>
    <property type="match status" value="1"/>
</dbReference>
<evidence type="ECO:0000256" key="4">
    <source>
        <dbReference type="ARBA" id="ARBA00012381"/>
    </source>
</evidence>
<comment type="catalytic activity">
    <reaction evidence="9">
        <text>a 5'-end NAD(+)-phospho-ribonucleoside in mRNA + H2O = a 5'-end phospho-adenosine-phospho-ribonucleoside in mRNA + beta-nicotinamide D-ribonucleotide + 2 H(+)</text>
        <dbReference type="Rhea" id="RHEA:60876"/>
        <dbReference type="Rhea" id="RHEA-COMP:15698"/>
        <dbReference type="Rhea" id="RHEA-COMP:15719"/>
        <dbReference type="ChEBI" id="CHEBI:14649"/>
        <dbReference type="ChEBI" id="CHEBI:15377"/>
        <dbReference type="ChEBI" id="CHEBI:15378"/>
        <dbReference type="ChEBI" id="CHEBI:144029"/>
        <dbReference type="ChEBI" id="CHEBI:144051"/>
    </reaction>
    <physiologicalReaction direction="left-to-right" evidence="9">
        <dbReference type="Rhea" id="RHEA:60877"/>
    </physiologicalReaction>
</comment>
<evidence type="ECO:0000256" key="3">
    <source>
        <dbReference type="ARBA" id="ARBA00009595"/>
    </source>
</evidence>
<keyword evidence="5" id="KW-0479">Metal-binding</keyword>
<dbReference type="Gene3D" id="3.90.79.20">
    <property type="match status" value="1"/>
</dbReference>
<gene>
    <name evidence="11" type="primary">nudC</name>
    <name evidence="11" type="ORF">H9800_01425</name>
</gene>
<proteinExistence type="inferred from homology"/>
<comment type="caution">
    <text evidence="11">The sequence shown here is derived from an EMBL/GenBank/DDBJ whole genome shotgun (WGS) entry which is preliminary data.</text>
</comment>
<keyword evidence="7" id="KW-0460">Magnesium</keyword>
<sequence>MTASAAVPIDISADERSDDGLIDRLRADERTLVIAVAGDRIPVAGGSFALTAPDRIGDAEWAFLGRSPSGAGVLLAALADHEAEAPAGTWAALRDAAAGMTADEVQLGMSAVALGRWLVGAPFCPACGTQTEQRMSGWARWCPACGSEHFPRTDPAVIVAITSADRQRLLLGANAMWQGTMFSCFAGFVEAGESAESAIHRELFEEAGVRVRDVRYVASQAWPYPRSLMLGFEATAVDEHAARPDGEEIIETRWFTREEIRRGLAGELDVRIPGGISVAHQLIRSWCDEAEAPAS</sequence>
<comment type="cofactor">
    <cofactor evidence="1">
        <name>Mg(2+)</name>
        <dbReference type="ChEBI" id="CHEBI:18420"/>
    </cofactor>
</comment>
<evidence type="ECO:0000313" key="11">
    <source>
        <dbReference type="EMBL" id="HJA03508.1"/>
    </source>
</evidence>
<dbReference type="GO" id="GO:0019677">
    <property type="term" value="P:NAD+ catabolic process"/>
    <property type="evidence" value="ECO:0007669"/>
    <property type="project" value="TreeGrafter"/>
</dbReference>
<dbReference type="InterPro" id="IPR050241">
    <property type="entry name" value="NAD-cap_RNA_hydrolase_NudC"/>
</dbReference>
<dbReference type="Pfam" id="PF00293">
    <property type="entry name" value="NUDIX"/>
    <property type="match status" value="1"/>
</dbReference>
<dbReference type="SUPFAM" id="SSF55811">
    <property type="entry name" value="Nudix"/>
    <property type="match status" value="1"/>
</dbReference>
<comment type="similarity">
    <text evidence="3">Belongs to the Nudix hydrolase family. NudC subfamily.</text>
</comment>
<reference evidence="11" key="1">
    <citation type="journal article" date="2021" name="PeerJ">
        <title>Extensive microbial diversity within the chicken gut microbiome revealed by metagenomics and culture.</title>
        <authorList>
            <person name="Gilroy R."/>
            <person name="Ravi A."/>
            <person name="Getino M."/>
            <person name="Pursley I."/>
            <person name="Horton D.L."/>
            <person name="Alikhan N.F."/>
            <person name="Baker D."/>
            <person name="Gharbi K."/>
            <person name="Hall N."/>
            <person name="Watson M."/>
            <person name="Adriaenssens E.M."/>
            <person name="Foster-Nyarko E."/>
            <person name="Jarju S."/>
            <person name="Secka A."/>
            <person name="Antonio M."/>
            <person name="Oren A."/>
            <person name="Chaudhuri R.R."/>
            <person name="La Ragione R."/>
            <person name="Hildebrand F."/>
            <person name="Pallen M.J."/>
        </authorList>
    </citation>
    <scope>NUCLEOTIDE SEQUENCE</scope>
    <source>
        <strain evidence="11">ChiHjej8B7-3636</strain>
    </source>
</reference>
<dbReference type="InterPro" id="IPR020084">
    <property type="entry name" value="NUDIX_hydrolase_CS"/>
</dbReference>
<dbReference type="EC" id="3.6.1.22" evidence="4"/>
<evidence type="ECO:0000313" key="12">
    <source>
        <dbReference type="Proteomes" id="UP000824220"/>
    </source>
</evidence>
<dbReference type="Pfam" id="PF09297">
    <property type="entry name" value="Zn_ribbon_NUD"/>
    <property type="match status" value="1"/>
</dbReference>
<evidence type="ECO:0000256" key="9">
    <source>
        <dbReference type="ARBA" id="ARBA00023679"/>
    </source>
</evidence>
<reference evidence="11" key="2">
    <citation type="submission" date="2021-04" db="EMBL/GenBank/DDBJ databases">
        <authorList>
            <person name="Gilroy R."/>
        </authorList>
    </citation>
    <scope>NUCLEOTIDE SEQUENCE</scope>
    <source>
        <strain evidence="11">ChiHjej8B7-3636</strain>
    </source>
</reference>
<evidence type="ECO:0000256" key="5">
    <source>
        <dbReference type="ARBA" id="ARBA00022723"/>
    </source>
</evidence>
<dbReference type="PANTHER" id="PTHR42904:SF6">
    <property type="entry name" value="NAD-CAPPED RNA HYDROLASE NUDT12"/>
    <property type="match status" value="1"/>
</dbReference>
<dbReference type="GO" id="GO:0005829">
    <property type="term" value="C:cytosol"/>
    <property type="evidence" value="ECO:0007669"/>
    <property type="project" value="TreeGrafter"/>
</dbReference>
<dbReference type="EMBL" id="DXAM01000021">
    <property type="protein sequence ID" value="HJA03508.1"/>
    <property type="molecule type" value="Genomic_DNA"/>
</dbReference>
<evidence type="ECO:0000256" key="7">
    <source>
        <dbReference type="ARBA" id="ARBA00022842"/>
    </source>
</evidence>
<evidence type="ECO:0000256" key="8">
    <source>
        <dbReference type="ARBA" id="ARBA00023027"/>
    </source>
</evidence>
<evidence type="ECO:0000256" key="2">
    <source>
        <dbReference type="ARBA" id="ARBA00001947"/>
    </source>
</evidence>
<protein>
    <recommendedName>
        <fullName evidence="4">NAD(+) diphosphatase</fullName>
        <ecNumber evidence="4">3.6.1.22</ecNumber>
    </recommendedName>
</protein>
<dbReference type="GO" id="GO:0035529">
    <property type="term" value="F:NADH pyrophosphatase activity"/>
    <property type="evidence" value="ECO:0007669"/>
    <property type="project" value="TreeGrafter"/>
</dbReference>
<feature type="domain" description="Nudix hydrolase" evidence="10">
    <location>
        <begin position="151"/>
        <end position="277"/>
    </location>
</feature>
<accession>A0A9D2H2N1</accession>
<dbReference type="Proteomes" id="UP000824220">
    <property type="component" value="Unassembled WGS sequence"/>
</dbReference>
<dbReference type="PROSITE" id="PS51462">
    <property type="entry name" value="NUDIX"/>
    <property type="match status" value="1"/>
</dbReference>
<name>A0A9D2H2N1_9MICO</name>
<dbReference type="GO" id="GO:0006742">
    <property type="term" value="P:NADP+ catabolic process"/>
    <property type="evidence" value="ECO:0007669"/>
    <property type="project" value="TreeGrafter"/>
</dbReference>
<keyword evidence="8" id="KW-0520">NAD</keyword>
<dbReference type="InterPro" id="IPR015797">
    <property type="entry name" value="NUDIX_hydrolase-like_dom_sf"/>
</dbReference>
<keyword evidence="6 11" id="KW-0378">Hydrolase</keyword>
<dbReference type="NCBIfam" id="NF001299">
    <property type="entry name" value="PRK00241.1"/>
    <property type="match status" value="1"/>
</dbReference>
<dbReference type="InterPro" id="IPR049734">
    <property type="entry name" value="NudC-like_C"/>
</dbReference>
<dbReference type="InterPro" id="IPR015376">
    <property type="entry name" value="Znr_NADH_PPase"/>
</dbReference>
<comment type="cofactor">
    <cofactor evidence="2">
        <name>Zn(2+)</name>
        <dbReference type="ChEBI" id="CHEBI:29105"/>
    </cofactor>
</comment>
<dbReference type="GO" id="GO:0046872">
    <property type="term" value="F:metal ion binding"/>
    <property type="evidence" value="ECO:0007669"/>
    <property type="project" value="UniProtKB-KW"/>
</dbReference>
<dbReference type="PANTHER" id="PTHR42904">
    <property type="entry name" value="NUDIX HYDROLASE, NUDC SUBFAMILY"/>
    <property type="match status" value="1"/>
</dbReference>
<dbReference type="AlphaFoldDB" id="A0A9D2H2N1"/>
<evidence type="ECO:0000256" key="1">
    <source>
        <dbReference type="ARBA" id="ARBA00001946"/>
    </source>
</evidence>
<evidence type="ECO:0000256" key="6">
    <source>
        <dbReference type="ARBA" id="ARBA00022801"/>
    </source>
</evidence>
<dbReference type="InterPro" id="IPR000086">
    <property type="entry name" value="NUDIX_hydrolase_dom"/>
</dbReference>
<dbReference type="PROSITE" id="PS00893">
    <property type="entry name" value="NUDIX_BOX"/>
    <property type="match status" value="1"/>
</dbReference>